<dbReference type="EMBL" id="AFBI03000048">
    <property type="protein sequence ID" value="EJW03007.1"/>
    <property type="molecule type" value="Genomic_DNA"/>
</dbReference>
<feature type="compositionally biased region" description="Basic and acidic residues" evidence="1">
    <location>
        <begin position="349"/>
        <end position="374"/>
    </location>
</feature>
<dbReference type="PROSITE" id="PS50010">
    <property type="entry name" value="DH_2"/>
    <property type="match status" value="1"/>
</dbReference>
<evidence type="ECO:0000313" key="3">
    <source>
        <dbReference type="EMBL" id="EJW03007.1"/>
    </source>
</evidence>
<evidence type="ECO:0000313" key="4">
    <source>
        <dbReference type="Proteomes" id="UP000003163"/>
    </source>
</evidence>
<dbReference type="VEuPathDB" id="MicrosporidiaDB:EDEG_02589"/>
<dbReference type="Proteomes" id="UP000003163">
    <property type="component" value="Unassembled WGS sequence"/>
</dbReference>
<dbReference type="Pfam" id="PF00621">
    <property type="entry name" value="RhoGEF"/>
    <property type="match status" value="1"/>
</dbReference>
<evidence type="ECO:0000259" key="2">
    <source>
        <dbReference type="PROSITE" id="PS50010"/>
    </source>
</evidence>
<dbReference type="AlphaFoldDB" id="J9DNP6"/>
<keyword evidence="4" id="KW-1185">Reference proteome</keyword>
<feature type="region of interest" description="Disordered" evidence="1">
    <location>
        <begin position="349"/>
        <end position="396"/>
    </location>
</feature>
<dbReference type="Gene3D" id="1.20.900.10">
    <property type="entry name" value="Dbl homology (DH) domain"/>
    <property type="match status" value="1"/>
</dbReference>
<dbReference type="InterPro" id="IPR035899">
    <property type="entry name" value="DBL_dom_sf"/>
</dbReference>
<dbReference type="InterPro" id="IPR000219">
    <property type="entry name" value="DH_dom"/>
</dbReference>
<dbReference type="GO" id="GO:0005085">
    <property type="term" value="F:guanyl-nucleotide exchange factor activity"/>
    <property type="evidence" value="ECO:0007669"/>
    <property type="project" value="InterPro"/>
</dbReference>
<reference evidence="3 4" key="1">
    <citation type="submission" date="2011-08" db="EMBL/GenBank/DDBJ databases">
        <authorList>
            <person name="Liu Z.J."/>
            <person name="Shi F.L."/>
            <person name="Lu J.Q."/>
            <person name="Li M."/>
            <person name="Wang Z.L."/>
        </authorList>
    </citation>
    <scope>NUCLEOTIDE SEQUENCE [LARGE SCALE GENOMIC DNA]</scope>
    <source>
        <strain evidence="3 4">USNM 41457</strain>
    </source>
</reference>
<reference evidence="4" key="2">
    <citation type="submission" date="2015-07" db="EMBL/GenBank/DDBJ databases">
        <title>Contrasting host-pathogen interactions and genome evolution in two generalist and specialist microsporidian pathogens of mosquitoes.</title>
        <authorList>
            <consortium name="The Broad Institute Genomics Platform"/>
            <consortium name="The Broad Institute Genome Sequencing Center for Infectious Disease"/>
            <person name="Cuomo C.A."/>
            <person name="Sanscrainte N.D."/>
            <person name="Goldberg J.M."/>
            <person name="Heiman D."/>
            <person name="Young S."/>
            <person name="Zeng Q."/>
            <person name="Becnel J.J."/>
            <person name="Birren B.W."/>
        </authorList>
    </citation>
    <scope>NUCLEOTIDE SEQUENCE [LARGE SCALE GENOMIC DNA]</scope>
    <source>
        <strain evidence="4">USNM 41457</strain>
    </source>
</reference>
<dbReference type="SUPFAM" id="SSF48065">
    <property type="entry name" value="DBL homology domain (DH-domain)"/>
    <property type="match status" value="1"/>
</dbReference>
<dbReference type="InParanoid" id="J9DNP6"/>
<proteinExistence type="predicted"/>
<feature type="compositionally biased region" description="Polar residues" evidence="1">
    <location>
        <begin position="375"/>
        <end position="387"/>
    </location>
</feature>
<protein>
    <recommendedName>
        <fullName evidence="2">DH domain-containing protein</fullName>
    </recommendedName>
</protein>
<sequence>MKIKISKNVLQNFFNFNNIRLEFRAILYRPIQKLTRYSMLLKAIIKYTESTAIREEIARVARNLDERCNVCDYIIKDAYQQWDVFKLFINTEFAIDLFPRVSTSLFLKEARLLFTLDDVLIRSERNITLKCCTIYVLDHLILICKRKNAEYFDKNIIVDDPIPTYKFEYFENNEFHDENFSLMKSQYSFMLKEIDRNKKFYFYLDDLWAGQALSNAVKFSLQLAQDKLDERVTLDKIIDIEDENGLEDIIIPDKHYKGNSYILPKTKKVYLDKRANKILKEDETSGNDIAKSRFSHSSKDSLHNEETTKKVDVGNILYDIQYDMRPKEGPSVYGDLRYSFDNFNSQKSDEIAGRENHQPKVSFKETIRSKKTDTQEIPDQSTSSKKSILNKKTKTV</sequence>
<organism evidence="3 4">
    <name type="scientific">Edhazardia aedis (strain USNM 41457)</name>
    <name type="common">Microsporidian parasite</name>
    <dbReference type="NCBI Taxonomy" id="1003232"/>
    <lineage>
        <taxon>Eukaryota</taxon>
        <taxon>Fungi</taxon>
        <taxon>Fungi incertae sedis</taxon>
        <taxon>Microsporidia</taxon>
        <taxon>Edhazardia</taxon>
    </lineage>
</organism>
<accession>J9DNP6</accession>
<dbReference type="HOGENOM" id="CLU_696438_0_0_1"/>
<evidence type="ECO:0000256" key="1">
    <source>
        <dbReference type="SAM" id="MobiDB-lite"/>
    </source>
</evidence>
<name>J9DNP6_EDHAE</name>
<feature type="domain" description="DH" evidence="2">
    <location>
        <begin position="20"/>
        <end position="77"/>
    </location>
</feature>
<gene>
    <name evidence="3" type="ORF">EDEG_02589</name>
</gene>
<dbReference type="OrthoDB" id="2272012at2759"/>
<comment type="caution">
    <text evidence="3">The sequence shown here is derived from an EMBL/GenBank/DDBJ whole genome shotgun (WGS) entry which is preliminary data.</text>
</comment>